<keyword evidence="1" id="KW-1133">Transmembrane helix</keyword>
<dbReference type="Proteomes" id="UP000294360">
    <property type="component" value="Chromosome"/>
</dbReference>
<protein>
    <submittedName>
        <fullName evidence="2">Uncharacterized protein</fullName>
    </submittedName>
</protein>
<reference evidence="2 3" key="1">
    <citation type="submission" date="2019-03" db="EMBL/GenBank/DDBJ databases">
        <authorList>
            <person name="Kox A.R. M."/>
        </authorList>
    </citation>
    <scope>NUCLEOTIDE SEQUENCE [LARGE SCALE GENOMIC DNA]</scope>
    <source>
        <strain evidence="2">MTUNDRAET4 annotated genome</strain>
    </source>
</reference>
<name>A0A4U8YZ18_METTU</name>
<evidence type="ECO:0000256" key="1">
    <source>
        <dbReference type="SAM" id="Phobius"/>
    </source>
</evidence>
<proteinExistence type="predicted"/>
<dbReference type="EMBL" id="LR536450">
    <property type="protein sequence ID" value="VFU08820.1"/>
    <property type="molecule type" value="Genomic_DNA"/>
</dbReference>
<feature type="transmembrane region" description="Helical" evidence="1">
    <location>
        <begin position="21"/>
        <end position="44"/>
    </location>
</feature>
<keyword evidence="1" id="KW-0812">Transmembrane</keyword>
<evidence type="ECO:0000313" key="3">
    <source>
        <dbReference type="Proteomes" id="UP000294360"/>
    </source>
</evidence>
<feature type="transmembrane region" description="Helical" evidence="1">
    <location>
        <begin position="76"/>
        <end position="95"/>
    </location>
</feature>
<dbReference type="KEGG" id="mtun:MTUNDRAET4_1927"/>
<evidence type="ECO:0000313" key="2">
    <source>
        <dbReference type="EMBL" id="VFU08820.1"/>
    </source>
</evidence>
<keyword evidence="1" id="KW-0472">Membrane</keyword>
<sequence length="98" mass="10160">MRKNVGANEPFHESIRLSLAAVGVGLTTTLVVIYVACALVALLLPGLQASHAWLGLFTAAPLLSAAGLVEGILSNVAFAWLAAAVFVPVFNAVSWRCA</sequence>
<accession>A0A4U8YZ18</accession>
<organism evidence="2 3">
    <name type="scientific">Methylocella tundrae</name>
    <dbReference type="NCBI Taxonomy" id="227605"/>
    <lineage>
        <taxon>Bacteria</taxon>
        <taxon>Pseudomonadati</taxon>
        <taxon>Pseudomonadota</taxon>
        <taxon>Alphaproteobacteria</taxon>
        <taxon>Hyphomicrobiales</taxon>
        <taxon>Beijerinckiaceae</taxon>
        <taxon>Methylocella</taxon>
    </lineage>
</organism>
<dbReference type="AlphaFoldDB" id="A0A4U8YZ18"/>
<gene>
    <name evidence="2" type="ORF">MTUNDRAET4_1927</name>
</gene>